<dbReference type="OrthoDB" id="5383458at2"/>
<dbReference type="Proteomes" id="UP000484164">
    <property type="component" value="Unassembled WGS sequence"/>
</dbReference>
<organism evidence="2 3">
    <name type="scientific">Phaeocystidibacter marisrubri</name>
    <dbReference type="NCBI Taxonomy" id="1577780"/>
    <lineage>
        <taxon>Bacteria</taxon>
        <taxon>Pseudomonadati</taxon>
        <taxon>Bacteroidota</taxon>
        <taxon>Flavobacteriia</taxon>
        <taxon>Flavobacteriales</taxon>
        <taxon>Phaeocystidibacteraceae</taxon>
        <taxon>Phaeocystidibacter</taxon>
    </lineage>
</organism>
<protein>
    <submittedName>
        <fullName evidence="2">Uncharacterized protein</fullName>
    </submittedName>
</protein>
<proteinExistence type="predicted"/>
<feature type="signal peptide" evidence="1">
    <location>
        <begin position="1"/>
        <end position="18"/>
    </location>
</feature>
<keyword evidence="1" id="KW-0732">Signal</keyword>
<evidence type="ECO:0000256" key="1">
    <source>
        <dbReference type="SAM" id="SignalP"/>
    </source>
</evidence>
<comment type="caution">
    <text evidence="2">The sequence shown here is derived from an EMBL/GenBank/DDBJ whole genome shotgun (WGS) entry which is preliminary data.</text>
</comment>
<accession>A0A6L3ZCC0</accession>
<dbReference type="EMBL" id="WBVQ01000003">
    <property type="protein sequence ID" value="KAB2815091.1"/>
    <property type="molecule type" value="Genomic_DNA"/>
</dbReference>
<reference evidence="2 3" key="1">
    <citation type="submission" date="2019-10" db="EMBL/GenBank/DDBJ databases">
        <title>Genome sequence of Phaeocystidibacter marisrubri JCM30614 (type strain).</title>
        <authorList>
            <person name="Bowman J.P."/>
        </authorList>
    </citation>
    <scope>NUCLEOTIDE SEQUENCE [LARGE SCALE GENOMIC DNA]</scope>
    <source>
        <strain evidence="2 3">JCM 30614</strain>
    </source>
</reference>
<feature type="chain" id="PRO_5026967021" evidence="1">
    <location>
        <begin position="19"/>
        <end position="398"/>
    </location>
</feature>
<name>A0A6L3ZCC0_9FLAO</name>
<sequence>MKKSLSILLILMGVSAFAQREFTVGGYLKYLPSQTWVNKGLIPPFLQDAIPASYDDHLIHNRLNFSFGTQYSAGPPWWSVEMGVRNRIFYGYQSSVVGFRESVDSDPGLVDLKHVWNDDGDVVFLSEIDRLFFHYETNRIALTVGRQRINWGIHNVFNPNDIFNQYNYFDFDYEERPGTDAVNFQYNLGDGYSSVSLAYSPSTNGLEESTLAALYKSNYRLYDYQVLVGYTYHDVVIGGGWAGAIGGVGFKGEFAQYISTDEVESESNFTATIGGDYMFGNGIYASLSYLYNGLGSLNPTLIEQLALRNTRLSSKNIFPYRHTLMLTASYNLTSLWALNFSWFQSHNFDQAAVVPGVTYSISNNWDAMILAQMFTARDAEDNPALFNTTIFGRVKWSF</sequence>
<evidence type="ECO:0000313" key="2">
    <source>
        <dbReference type="EMBL" id="KAB2815091.1"/>
    </source>
</evidence>
<keyword evidence="3" id="KW-1185">Reference proteome</keyword>
<dbReference type="AlphaFoldDB" id="A0A6L3ZCC0"/>
<evidence type="ECO:0000313" key="3">
    <source>
        <dbReference type="Proteomes" id="UP000484164"/>
    </source>
</evidence>
<dbReference type="RefSeq" id="WP_151694129.1">
    <property type="nucleotide sequence ID" value="NZ_BMGX01000001.1"/>
</dbReference>
<gene>
    <name evidence="2" type="ORF">F8C82_13395</name>
</gene>